<keyword evidence="1" id="KW-0175">Coiled coil</keyword>
<evidence type="ECO:0000256" key="1">
    <source>
        <dbReference type="SAM" id="Coils"/>
    </source>
</evidence>
<dbReference type="Gene3D" id="1.25.40.10">
    <property type="entry name" value="Tetratricopeptide repeat domain"/>
    <property type="match status" value="1"/>
</dbReference>
<dbReference type="Proteomes" id="UP000460272">
    <property type="component" value="Unassembled WGS sequence"/>
</dbReference>
<feature type="region of interest" description="Disordered" evidence="2">
    <location>
        <begin position="228"/>
        <end position="251"/>
    </location>
</feature>
<evidence type="ECO:0000313" key="3">
    <source>
        <dbReference type="EMBL" id="TVZ02612.1"/>
    </source>
</evidence>
<dbReference type="RefSeq" id="WP_145857790.1">
    <property type="nucleotide sequence ID" value="NZ_RPFW01000005.1"/>
</dbReference>
<sequence>MANHKAPDFEPGEPLRDAAARWLNLVPAEHRRDGRESADDALETLREHMRSCRDHPLGALWVAHRHLGDPVPAVRIAALVLASEALWWLGHFEDARLAAQAAADADPASAQALWRLAVALYRQGRFEEAGERLDDLLKLADRFAPAWALRGQVKVWLDAGNPEAGRADFAGAAALPSGSGIWVVPYRMAGAEFKAAVDAQIRVHDAETGGSSGEPTDVALLPDKSRVERGVDPDSRWHLEGPSRGGGDRDTQFGGLGGDFAAGARSRVSFGDRFVLYQRNIENLCQDRAALREEIRKSVAELFDAALDSRAAIAIKGAPEQHAEGANVPGDDDR</sequence>
<feature type="coiled-coil region" evidence="1">
    <location>
        <begin position="274"/>
        <end position="301"/>
    </location>
</feature>
<accession>A0A6P2BU54</accession>
<dbReference type="AlphaFoldDB" id="A0A6P2BU54"/>
<evidence type="ECO:0000256" key="2">
    <source>
        <dbReference type="SAM" id="MobiDB-lite"/>
    </source>
</evidence>
<organism evidence="3 4">
    <name type="scientific">Trebonia kvetii</name>
    <dbReference type="NCBI Taxonomy" id="2480626"/>
    <lineage>
        <taxon>Bacteria</taxon>
        <taxon>Bacillati</taxon>
        <taxon>Actinomycetota</taxon>
        <taxon>Actinomycetes</taxon>
        <taxon>Streptosporangiales</taxon>
        <taxon>Treboniaceae</taxon>
        <taxon>Trebonia</taxon>
    </lineage>
</organism>
<dbReference type="InterPro" id="IPR011990">
    <property type="entry name" value="TPR-like_helical_dom_sf"/>
</dbReference>
<protein>
    <submittedName>
        <fullName evidence="3">Uncharacterized protein</fullName>
    </submittedName>
</protein>
<name>A0A6P2BU54_9ACTN</name>
<dbReference type="SUPFAM" id="SSF48452">
    <property type="entry name" value="TPR-like"/>
    <property type="match status" value="1"/>
</dbReference>
<evidence type="ECO:0000313" key="4">
    <source>
        <dbReference type="Proteomes" id="UP000460272"/>
    </source>
</evidence>
<proteinExistence type="predicted"/>
<comment type="caution">
    <text evidence="3">The sequence shown here is derived from an EMBL/GenBank/DDBJ whole genome shotgun (WGS) entry which is preliminary data.</text>
</comment>
<reference evidence="3 4" key="1">
    <citation type="submission" date="2018-11" db="EMBL/GenBank/DDBJ databases">
        <title>Trebonia kvetii gen.nov., sp.nov., a novel acidophilic actinobacterium, and proposal of the new actinobacterial family Treboniaceae fam. nov.</title>
        <authorList>
            <person name="Rapoport D."/>
            <person name="Sagova-Mareckova M."/>
            <person name="Sedlacek I."/>
            <person name="Provaznik J."/>
            <person name="Kralova S."/>
            <person name="Pavlinic D."/>
            <person name="Benes V."/>
            <person name="Kopecky J."/>
        </authorList>
    </citation>
    <scope>NUCLEOTIDE SEQUENCE [LARGE SCALE GENOMIC DNA]</scope>
    <source>
        <strain evidence="3 4">15Tr583</strain>
    </source>
</reference>
<dbReference type="Pfam" id="PF14559">
    <property type="entry name" value="TPR_19"/>
    <property type="match status" value="1"/>
</dbReference>
<dbReference type="EMBL" id="RPFW01000005">
    <property type="protein sequence ID" value="TVZ02612.1"/>
    <property type="molecule type" value="Genomic_DNA"/>
</dbReference>
<gene>
    <name evidence="3" type="ORF">EAS64_27970</name>
</gene>
<keyword evidence="4" id="KW-1185">Reference proteome</keyword>